<feature type="compositionally biased region" description="Low complexity" evidence="1">
    <location>
        <begin position="61"/>
        <end position="103"/>
    </location>
</feature>
<feature type="compositionally biased region" description="Basic and acidic residues" evidence="1">
    <location>
        <begin position="1"/>
        <end position="12"/>
    </location>
</feature>
<name>F0ZX30_DICPU</name>
<dbReference type="GeneID" id="10505722"/>
<feature type="region of interest" description="Disordered" evidence="1">
    <location>
        <begin position="1"/>
        <end position="145"/>
    </location>
</feature>
<dbReference type="GO" id="GO:0005886">
    <property type="term" value="C:plasma membrane"/>
    <property type="evidence" value="ECO:0000318"/>
    <property type="project" value="GO_Central"/>
</dbReference>
<gene>
    <name evidence="3" type="ORF">DICPUDRAFT_156657</name>
</gene>
<feature type="domain" description="BAR" evidence="2">
    <location>
        <begin position="173"/>
        <end position="373"/>
    </location>
</feature>
<evidence type="ECO:0000313" key="3">
    <source>
        <dbReference type="EMBL" id="EGC31501.1"/>
    </source>
</evidence>
<dbReference type="VEuPathDB" id="AmoebaDB:DICPUDRAFT_156657"/>
<dbReference type="InterPro" id="IPR027267">
    <property type="entry name" value="AH/BAR_dom_sf"/>
</dbReference>
<evidence type="ECO:0000259" key="2">
    <source>
        <dbReference type="Pfam" id="PF16746"/>
    </source>
</evidence>
<evidence type="ECO:0000313" key="4">
    <source>
        <dbReference type="Proteomes" id="UP000001064"/>
    </source>
</evidence>
<reference evidence="4" key="1">
    <citation type="journal article" date="2011" name="Genome Biol.">
        <title>Comparative genomics of the social amoebae Dictyostelium discoideum and Dictyostelium purpureum.</title>
        <authorList>
            <consortium name="US DOE Joint Genome Institute (JGI-PGF)"/>
            <person name="Sucgang R."/>
            <person name="Kuo A."/>
            <person name="Tian X."/>
            <person name="Salerno W."/>
            <person name="Parikh A."/>
            <person name="Feasley C.L."/>
            <person name="Dalin E."/>
            <person name="Tu H."/>
            <person name="Huang E."/>
            <person name="Barry K."/>
            <person name="Lindquist E."/>
            <person name="Shapiro H."/>
            <person name="Bruce D."/>
            <person name="Schmutz J."/>
            <person name="Salamov A."/>
            <person name="Fey P."/>
            <person name="Gaudet P."/>
            <person name="Anjard C."/>
            <person name="Babu M.M."/>
            <person name="Basu S."/>
            <person name="Bushmanova Y."/>
            <person name="van der Wel H."/>
            <person name="Katoh-Kurasawa M."/>
            <person name="Dinh C."/>
            <person name="Coutinho P.M."/>
            <person name="Saito T."/>
            <person name="Elias M."/>
            <person name="Schaap P."/>
            <person name="Kay R.R."/>
            <person name="Henrissat B."/>
            <person name="Eichinger L."/>
            <person name="Rivero F."/>
            <person name="Putnam N.H."/>
            <person name="West C.M."/>
            <person name="Loomis W.F."/>
            <person name="Chisholm R.L."/>
            <person name="Shaulsky G."/>
            <person name="Strassmann J.E."/>
            <person name="Queller D.C."/>
            <person name="Kuspa A."/>
            <person name="Grigoriev I.V."/>
        </authorList>
    </citation>
    <scope>NUCLEOTIDE SEQUENCE [LARGE SCALE GENOMIC DNA]</scope>
    <source>
        <strain evidence="4">QSDP1</strain>
    </source>
</reference>
<dbReference type="GO" id="GO:0007264">
    <property type="term" value="P:small GTPase-mediated signal transduction"/>
    <property type="evidence" value="ECO:0000318"/>
    <property type="project" value="GO_Central"/>
</dbReference>
<proteinExistence type="predicted"/>
<feature type="compositionally biased region" description="Low complexity" evidence="1">
    <location>
        <begin position="114"/>
        <end position="123"/>
    </location>
</feature>
<dbReference type="EMBL" id="GL871250">
    <property type="protein sequence ID" value="EGC31501.1"/>
    <property type="molecule type" value="Genomic_DNA"/>
</dbReference>
<protein>
    <recommendedName>
        <fullName evidence="2">BAR domain-containing protein</fullName>
    </recommendedName>
</protein>
<accession>F0ZX30</accession>
<evidence type="ECO:0000256" key="1">
    <source>
        <dbReference type="SAM" id="MobiDB-lite"/>
    </source>
</evidence>
<feature type="compositionally biased region" description="Acidic residues" evidence="1">
    <location>
        <begin position="396"/>
        <end position="413"/>
    </location>
</feature>
<dbReference type="OrthoDB" id="20084at2759"/>
<dbReference type="InParanoid" id="F0ZX30"/>
<feature type="compositionally biased region" description="Polar residues" evidence="1">
    <location>
        <begin position="26"/>
        <end position="46"/>
    </location>
</feature>
<sequence>MTSLEKERRKSISYDSKYGNSKGVKSISSDDYQKPNGASTSNSNFFNKKKHQRFTSVAPAKSNSLNNSSSSNSTYSSSSSSNSSTYTNKSNSSYSSNNNKENNASGNMPPLYSTTHTTATSRTNAPIANPSSPNDATSPNKSRMKRLSLTVSITSQMYLEKMGKASSSNIDSEDIKKMKNSLSEIKKDCKLVMTKGKQSVLTVEKQSNKFGETILGVGNGFLKGTNEGEALCALGEQIAEFDESIKEGTMGCMGSFIEPLNKFYDEDIKKARDLKKKQNLARIKFEHAELTYNDIKKKNDLYSNKTMGAKNEMEESKKIYTETTKDFYKKMVENEKNFKLELRKQIRDYVQMQVEFYREMLENWEEFAEEIDEIIPADDAEIAQREEEMRKRIEAGEDDDSDGENDDDLLADL</sequence>
<dbReference type="SUPFAM" id="SSF103657">
    <property type="entry name" value="BAR/IMD domain-like"/>
    <property type="match status" value="1"/>
</dbReference>
<organism evidence="3 4">
    <name type="scientific">Dictyostelium purpureum</name>
    <name type="common">Slime mold</name>
    <dbReference type="NCBI Taxonomy" id="5786"/>
    <lineage>
        <taxon>Eukaryota</taxon>
        <taxon>Amoebozoa</taxon>
        <taxon>Evosea</taxon>
        <taxon>Eumycetozoa</taxon>
        <taxon>Dictyostelia</taxon>
        <taxon>Dictyosteliales</taxon>
        <taxon>Dictyosteliaceae</taxon>
        <taxon>Dictyostelium</taxon>
    </lineage>
</organism>
<dbReference type="OMA" id="CEFYREC"/>
<dbReference type="CDD" id="cd07307">
    <property type="entry name" value="BAR"/>
    <property type="match status" value="1"/>
</dbReference>
<dbReference type="Proteomes" id="UP000001064">
    <property type="component" value="Unassembled WGS sequence"/>
</dbReference>
<feature type="compositionally biased region" description="Polar residues" evidence="1">
    <location>
        <begin position="124"/>
        <end position="141"/>
    </location>
</feature>
<dbReference type="GO" id="GO:0005096">
    <property type="term" value="F:GTPase activator activity"/>
    <property type="evidence" value="ECO:0000318"/>
    <property type="project" value="GO_Central"/>
</dbReference>
<dbReference type="RefSeq" id="XP_003291976.1">
    <property type="nucleotide sequence ID" value="XM_003291928.1"/>
</dbReference>
<feature type="region of interest" description="Disordered" evidence="1">
    <location>
        <begin position="385"/>
        <end position="413"/>
    </location>
</feature>
<feature type="compositionally biased region" description="Basic and acidic residues" evidence="1">
    <location>
        <begin position="385"/>
        <end position="395"/>
    </location>
</feature>
<keyword evidence="4" id="KW-1185">Reference proteome</keyword>
<dbReference type="GO" id="GO:0005737">
    <property type="term" value="C:cytoplasm"/>
    <property type="evidence" value="ECO:0000318"/>
    <property type="project" value="GO_Central"/>
</dbReference>
<dbReference type="Gene3D" id="1.20.1270.60">
    <property type="entry name" value="Arfaptin homology (AH) domain/BAR domain"/>
    <property type="match status" value="1"/>
</dbReference>
<dbReference type="AlphaFoldDB" id="F0ZX30"/>
<dbReference type="Pfam" id="PF16746">
    <property type="entry name" value="BAR_3"/>
    <property type="match status" value="1"/>
</dbReference>
<dbReference type="InterPro" id="IPR004148">
    <property type="entry name" value="BAR_dom"/>
</dbReference>
<dbReference type="KEGG" id="dpp:DICPUDRAFT_156657"/>